<protein>
    <recommendedName>
        <fullName evidence="1">CdiI immunity protein domain-containing protein</fullName>
    </recommendedName>
</protein>
<dbReference type="Proteomes" id="UP000028091">
    <property type="component" value="Unassembled WGS sequence"/>
</dbReference>
<proteinExistence type="predicted"/>
<dbReference type="EMBL" id="JOTP01000014">
    <property type="protein sequence ID" value="KEP25957.1"/>
    <property type="molecule type" value="Genomic_DNA"/>
</dbReference>
<name>A0A081L9N1_9BACI</name>
<dbReference type="InterPro" id="IPR041129">
    <property type="entry name" value="CdiI_2"/>
</dbReference>
<dbReference type="Pfam" id="PF18593">
    <property type="entry name" value="CdiI_2"/>
    <property type="match status" value="1"/>
</dbReference>
<accession>A0A081L9N1</accession>
<evidence type="ECO:0000313" key="2">
    <source>
        <dbReference type="EMBL" id="KEP25957.1"/>
    </source>
</evidence>
<dbReference type="AlphaFoldDB" id="A0A081L9N1"/>
<evidence type="ECO:0000259" key="1">
    <source>
        <dbReference type="Pfam" id="PF18593"/>
    </source>
</evidence>
<feature type="domain" description="CdiI immunity protein" evidence="1">
    <location>
        <begin position="8"/>
        <end position="91"/>
    </location>
</feature>
<dbReference type="eggNOG" id="ENOG50304V5">
    <property type="taxonomic scope" value="Bacteria"/>
</dbReference>
<sequence length="99" mass="11716">MNESYSYLEELEDFLGGTFHQDIHSREEALNEFIHLASEECLLSTIKDCQDFLNSTLNLQEKESFIVNNVEINFPEISLYPLQWLNKIIEKMKEKVKMK</sequence>
<dbReference type="RefSeq" id="WP_034322749.1">
    <property type="nucleotide sequence ID" value="NZ_JOTP01000014.1"/>
</dbReference>
<reference evidence="2 3" key="1">
    <citation type="submission" date="2012-09" db="EMBL/GenBank/DDBJ databases">
        <title>Genome Sequence of Bacillus sp. DW5-4.</title>
        <authorList>
            <person name="Lai Q."/>
            <person name="Liu Y."/>
            <person name="Shao Z."/>
        </authorList>
    </citation>
    <scope>NUCLEOTIDE SEQUENCE [LARGE SCALE GENOMIC DNA]</scope>
    <source>
        <strain evidence="2 3">DW5-4</strain>
    </source>
</reference>
<dbReference type="OrthoDB" id="2969818at2"/>
<organism evidence="2 3">
    <name type="scientific">Bacillus zhangzhouensis</name>
    <dbReference type="NCBI Taxonomy" id="1178540"/>
    <lineage>
        <taxon>Bacteria</taxon>
        <taxon>Bacillati</taxon>
        <taxon>Bacillota</taxon>
        <taxon>Bacilli</taxon>
        <taxon>Bacillales</taxon>
        <taxon>Bacillaceae</taxon>
        <taxon>Bacillus</taxon>
    </lineage>
</organism>
<gene>
    <name evidence="2" type="ORF">BA70_04815</name>
</gene>
<comment type="caution">
    <text evidence="2">The sequence shown here is derived from an EMBL/GenBank/DDBJ whole genome shotgun (WGS) entry which is preliminary data.</text>
</comment>
<evidence type="ECO:0000313" key="3">
    <source>
        <dbReference type="Proteomes" id="UP000028091"/>
    </source>
</evidence>
<keyword evidence="3" id="KW-1185">Reference proteome</keyword>